<accession>A0A8J2HE35</accession>
<reference evidence="1" key="1">
    <citation type="submission" date="2021-04" db="EMBL/GenBank/DDBJ databases">
        <authorList>
            <person name="Chebbi M.A.C M."/>
        </authorList>
    </citation>
    <scope>NUCLEOTIDE SEQUENCE</scope>
</reference>
<gene>
    <name evidence="1" type="ORF">HICCMSTLAB_LOCUS5979</name>
</gene>
<name>A0A8J2HE35_COTCN</name>
<proteinExistence type="predicted"/>
<comment type="caution">
    <text evidence="1">The sequence shown here is derived from an EMBL/GenBank/DDBJ whole genome shotgun (WGS) entry which is preliminary data.</text>
</comment>
<dbReference type="AlphaFoldDB" id="A0A8J2HE35"/>
<dbReference type="Proteomes" id="UP000786811">
    <property type="component" value="Unassembled WGS sequence"/>
</dbReference>
<evidence type="ECO:0000313" key="2">
    <source>
        <dbReference type="Proteomes" id="UP000786811"/>
    </source>
</evidence>
<protein>
    <submittedName>
        <fullName evidence="1">Uncharacterized protein</fullName>
    </submittedName>
</protein>
<evidence type="ECO:0000313" key="1">
    <source>
        <dbReference type="EMBL" id="CAG5092210.1"/>
    </source>
</evidence>
<dbReference type="EMBL" id="CAJNRD030001120">
    <property type="protein sequence ID" value="CAG5092210.1"/>
    <property type="molecule type" value="Genomic_DNA"/>
</dbReference>
<organism evidence="1 2">
    <name type="scientific">Cotesia congregata</name>
    <name type="common">Parasitoid wasp</name>
    <name type="synonym">Apanteles congregatus</name>
    <dbReference type="NCBI Taxonomy" id="51543"/>
    <lineage>
        <taxon>Eukaryota</taxon>
        <taxon>Metazoa</taxon>
        <taxon>Ecdysozoa</taxon>
        <taxon>Arthropoda</taxon>
        <taxon>Hexapoda</taxon>
        <taxon>Insecta</taxon>
        <taxon>Pterygota</taxon>
        <taxon>Neoptera</taxon>
        <taxon>Endopterygota</taxon>
        <taxon>Hymenoptera</taxon>
        <taxon>Apocrita</taxon>
        <taxon>Ichneumonoidea</taxon>
        <taxon>Braconidae</taxon>
        <taxon>Microgastrinae</taxon>
        <taxon>Cotesia</taxon>
    </lineage>
</organism>
<keyword evidence="2" id="KW-1185">Reference proteome</keyword>
<sequence>MDPVFVRLVSHSCLQGTRKTLENWFLRQGFCKNTNLTKLSSNFRLELILLVKTNRSKRPVPSLNKLAVKLKVQQLSTMGLLSSKFPQRLFRTIQGGCLQRCQVPIDSSSCDEENRRKNFMMVCIIHTGANKYYVKASVQKLIAS</sequence>